<dbReference type="InterPro" id="IPR016181">
    <property type="entry name" value="Acyl_CoA_acyltransferase"/>
</dbReference>
<dbReference type="RefSeq" id="WP_021168532.1">
    <property type="nucleotide sequence ID" value="NZ_CTRP01000011.1"/>
</dbReference>
<dbReference type="AlphaFoldDB" id="A0A0U1KZL9"/>
<reference evidence="3" key="1">
    <citation type="submission" date="2015-03" db="EMBL/GenBank/DDBJ databases">
        <authorList>
            <person name="Nijsse Bart"/>
        </authorList>
    </citation>
    <scope>NUCLEOTIDE SEQUENCE [LARGE SCALE GENOMIC DNA]</scope>
</reference>
<organism evidence="2 3">
    <name type="scientific">Sporomusa ovata</name>
    <dbReference type="NCBI Taxonomy" id="2378"/>
    <lineage>
        <taxon>Bacteria</taxon>
        <taxon>Bacillati</taxon>
        <taxon>Bacillota</taxon>
        <taxon>Negativicutes</taxon>
        <taxon>Selenomonadales</taxon>
        <taxon>Sporomusaceae</taxon>
        <taxon>Sporomusa</taxon>
    </lineage>
</organism>
<dbReference type="EMBL" id="CTRP01000011">
    <property type="protein sequence ID" value="CQR72846.1"/>
    <property type="molecule type" value="Genomic_DNA"/>
</dbReference>
<keyword evidence="2" id="KW-0808">Transferase</keyword>
<dbReference type="InterPro" id="IPR000182">
    <property type="entry name" value="GNAT_dom"/>
</dbReference>
<gene>
    <name evidence="2" type="ORF">SpAn4DRAFT_3306</name>
</gene>
<dbReference type="Gene3D" id="3.40.630.30">
    <property type="match status" value="1"/>
</dbReference>
<keyword evidence="3" id="KW-1185">Reference proteome</keyword>
<dbReference type="SUPFAM" id="SSF55729">
    <property type="entry name" value="Acyl-CoA N-acyltransferases (Nat)"/>
    <property type="match status" value="1"/>
</dbReference>
<sequence>MSHTIIDVIPENILEIGIFCVNGTKYKEGIKRKELWYKQRYAEGLRIKISVNQDNIQTGMIEYVPGKYAWRTIHAEDYTVIHCLQVSRSQTHQGYGSALLNACIEELQNADGIALVTSSKPWVNDKKFFVKKGFKQIGKAEPYYELLVKQFRKAALPTFNVGWEERALTYGKGLTVFYSNQCPIIEDTLKNLKEAAKECNIEIHFCKINSAEKAQKAPFVYGTFGVLLNGQFLTHRVFDKDRYVRLLKSKTRAC</sequence>
<dbReference type="GO" id="GO:0016747">
    <property type="term" value="F:acyltransferase activity, transferring groups other than amino-acyl groups"/>
    <property type="evidence" value="ECO:0007669"/>
    <property type="project" value="InterPro"/>
</dbReference>
<name>A0A0U1KZL9_9FIRM</name>
<evidence type="ECO:0000313" key="2">
    <source>
        <dbReference type="EMBL" id="CQR72846.1"/>
    </source>
</evidence>
<evidence type="ECO:0000259" key="1">
    <source>
        <dbReference type="PROSITE" id="PS51186"/>
    </source>
</evidence>
<dbReference type="InterPro" id="IPR025685">
    <property type="entry name" value="YoaP-like_dom"/>
</dbReference>
<feature type="domain" description="N-acetyltransferase" evidence="1">
    <location>
        <begin position="4"/>
        <end position="152"/>
    </location>
</feature>
<dbReference type="Pfam" id="PF14268">
    <property type="entry name" value="YoaP"/>
    <property type="match status" value="1"/>
</dbReference>
<dbReference type="PROSITE" id="PS51186">
    <property type="entry name" value="GNAT"/>
    <property type="match status" value="1"/>
</dbReference>
<protein>
    <submittedName>
        <fullName evidence="2">GCN5-related N-acetyltransferase</fullName>
    </submittedName>
</protein>
<evidence type="ECO:0000313" key="3">
    <source>
        <dbReference type="Proteomes" id="UP000049855"/>
    </source>
</evidence>
<proteinExistence type="predicted"/>
<dbReference type="Pfam" id="PF00583">
    <property type="entry name" value="Acetyltransf_1"/>
    <property type="match status" value="1"/>
</dbReference>
<dbReference type="Proteomes" id="UP000049855">
    <property type="component" value="Unassembled WGS sequence"/>
</dbReference>
<accession>A0A0U1KZL9</accession>